<feature type="region of interest" description="Disordered" evidence="1">
    <location>
        <begin position="1"/>
        <end position="68"/>
    </location>
</feature>
<dbReference type="AlphaFoldDB" id="D0NEC6"/>
<name>D0NEC6_PHYIT</name>
<dbReference type="VEuPathDB" id="FungiDB:PITG_10118"/>
<dbReference type="CDD" id="cd14686">
    <property type="entry name" value="bZIP"/>
    <property type="match status" value="1"/>
</dbReference>
<dbReference type="KEGG" id="pif:PITG_10118"/>
<feature type="compositionally biased region" description="Polar residues" evidence="1">
    <location>
        <begin position="1"/>
        <end position="10"/>
    </location>
</feature>
<keyword evidence="3" id="KW-1185">Reference proteome</keyword>
<dbReference type="Proteomes" id="UP000006643">
    <property type="component" value="Unassembled WGS sequence"/>
</dbReference>
<evidence type="ECO:0000313" key="2">
    <source>
        <dbReference type="EMBL" id="EEY56571.1"/>
    </source>
</evidence>
<dbReference type="InParanoid" id="D0NEC6"/>
<feature type="compositionally biased region" description="Basic and acidic residues" evidence="1">
    <location>
        <begin position="47"/>
        <end position="56"/>
    </location>
</feature>
<organism evidence="2 3">
    <name type="scientific">Phytophthora infestans (strain T30-4)</name>
    <name type="common">Potato late blight agent</name>
    <dbReference type="NCBI Taxonomy" id="403677"/>
    <lineage>
        <taxon>Eukaryota</taxon>
        <taxon>Sar</taxon>
        <taxon>Stramenopiles</taxon>
        <taxon>Oomycota</taxon>
        <taxon>Peronosporomycetes</taxon>
        <taxon>Peronosporales</taxon>
        <taxon>Peronosporaceae</taxon>
        <taxon>Phytophthora</taxon>
    </lineage>
</organism>
<evidence type="ECO:0000256" key="1">
    <source>
        <dbReference type="SAM" id="MobiDB-lite"/>
    </source>
</evidence>
<dbReference type="GeneID" id="9461210"/>
<dbReference type="RefSeq" id="XP_002902645.1">
    <property type="nucleotide sequence ID" value="XM_002902599.1"/>
</dbReference>
<reference evidence="3" key="1">
    <citation type="journal article" date="2009" name="Nature">
        <title>Genome sequence and analysis of the Irish potato famine pathogen Phytophthora infestans.</title>
        <authorList>
            <consortium name="The Broad Institute Genome Sequencing Platform"/>
            <person name="Haas B.J."/>
            <person name="Kamoun S."/>
            <person name="Zody M.C."/>
            <person name="Jiang R.H."/>
            <person name="Handsaker R.E."/>
            <person name="Cano L.M."/>
            <person name="Grabherr M."/>
            <person name="Kodira C.D."/>
            <person name="Raffaele S."/>
            <person name="Torto-Alalibo T."/>
            <person name="Bozkurt T.O."/>
            <person name="Ah-Fong A.M."/>
            <person name="Alvarado L."/>
            <person name="Anderson V.L."/>
            <person name="Armstrong M.R."/>
            <person name="Avrova A."/>
            <person name="Baxter L."/>
            <person name="Beynon J."/>
            <person name="Boevink P.C."/>
            <person name="Bollmann S.R."/>
            <person name="Bos J.I."/>
            <person name="Bulone V."/>
            <person name="Cai G."/>
            <person name="Cakir C."/>
            <person name="Carrington J.C."/>
            <person name="Chawner M."/>
            <person name="Conti L."/>
            <person name="Costanzo S."/>
            <person name="Ewan R."/>
            <person name="Fahlgren N."/>
            <person name="Fischbach M.A."/>
            <person name="Fugelstad J."/>
            <person name="Gilroy E.M."/>
            <person name="Gnerre S."/>
            <person name="Green P.J."/>
            <person name="Grenville-Briggs L.J."/>
            <person name="Griffith J."/>
            <person name="Grunwald N.J."/>
            <person name="Horn K."/>
            <person name="Horner N.R."/>
            <person name="Hu C.H."/>
            <person name="Huitema E."/>
            <person name="Jeong D.H."/>
            <person name="Jones A.M."/>
            <person name="Jones J.D."/>
            <person name="Jones R.W."/>
            <person name="Karlsson E.K."/>
            <person name="Kunjeti S.G."/>
            <person name="Lamour K."/>
            <person name="Liu Z."/>
            <person name="Ma L."/>
            <person name="Maclean D."/>
            <person name="Chibucos M.C."/>
            <person name="McDonald H."/>
            <person name="McWalters J."/>
            <person name="Meijer H.J."/>
            <person name="Morgan W."/>
            <person name="Morris P.F."/>
            <person name="Munro C.A."/>
            <person name="O'Neill K."/>
            <person name="Ospina-Giraldo M."/>
            <person name="Pinzon A."/>
            <person name="Pritchard L."/>
            <person name="Ramsahoye B."/>
            <person name="Ren Q."/>
            <person name="Restrepo S."/>
            <person name="Roy S."/>
            <person name="Sadanandom A."/>
            <person name="Savidor A."/>
            <person name="Schornack S."/>
            <person name="Schwartz D.C."/>
            <person name="Schumann U.D."/>
            <person name="Schwessinger B."/>
            <person name="Seyer L."/>
            <person name="Sharpe T."/>
            <person name="Silvar C."/>
            <person name="Song J."/>
            <person name="Studholme D.J."/>
            <person name="Sykes S."/>
            <person name="Thines M."/>
            <person name="van de Vondervoort P.J."/>
            <person name="Phuntumart V."/>
            <person name="Wawra S."/>
            <person name="Weide R."/>
            <person name="Win J."/>
            <person name="Young C."/>
            <person name="Zhou S."/>
            <person name="Fry W."/>
            <person name="Meyers B.C."/>
            <person name="van West P."/>
            <person name="Ristaino J."/>
            <person name="Govers F."/>
            <person name="Birch P.R."/>
            <person name="Whisson S.C."/>
            <person name="Judelson H.S."/>
            <person name="Nusbaum C."/>
        </authorList>
    </citation>
    <scope>NUCLEOTIDE SEQUENCE [LARGE SCALE GENOMIC DNA]</scope>
    <source>
        <strain evidence="3">T30-4</strain>
    </source>
</reference>
<dbReference type="HOGENOM" id="CLU_046622_0_0_1"/>
<dbReference type="eggNOG" id="ENOG502S198">
    <property type="taxonomic scope" value="Eukaryota"/>
</dbReference>
<gene>
    <name evidence="2" type="ORF">PITG_10118</name>
</gene>
<sequence>MESKSPNNEDSLPLETLQAAHEENEARLHSPIAQYPIEQPTTCSAMQRDDDSESARSRKKQKVDSSDYQAQIDQLQQEIAEVKERLASPPQNCSSSVHDLGKRCIEAKQTVATMKRKLAEHSHWLQRVSSLMETAPLFDFVSSRAEQKESCLQQSLDALPEWRGEVKERSHPRLILDERLRAAVTVCRENASKLLHEAMEGSPSFHLSLHFESHGWEIATGILINDHISFTCHRVLPSGVTNKAKEVAMALWNSLERDEIFRTFVPLVQDSIITHQETDCSLTCRMLLLSQDLNQQAVATVETVSATHEEDGPWQISMEAVHDHYLCTFAADASSDSVNQNSSPSVKLDLGLQMSKLNMHNNFVVAARVTKTEEGVDIFLVGSACFDLPCYRDPTFDLLQHFVSHMPVFEDLHLTPLGESQDGVL</sequence>
<proteinExistence type="predicted"/>
<accession>D0NEC6</accession>
<dbReference type="OrthoDB" id="160433at2759"/>
<dbReference type="EMBL" id="DS028134">
    <property type="protein sequence ID" value="EEY56571.1"/>
    <property type="molecule type" value="Genomic_DNA"/>
</dbReference>
<evidence type="ECO:0000313" key="3">
    <source>
        <dbReference type="Proteomes" id="UP000006643"/>
    </source>
</evidence>
<protein>
    <submittedName>
        <fullName evidence="2">Uncharacterized protein</fullName>
    </submittedName>
</protein>
<dbReference type="OMA" id="EFESHGW"/>